<keyword evidence="4 6" id="KW-1133">Transmembrane helix</keyword>
<name>A0A9D1JD04_9FIRM</name>
<dbReference type="Proteomes" id="UP000824201">
    <property type="component" value="Unassembled WGS sequence"/>
</dbReference>
<comment type="caution">
    <text evidence="7">The sequence shown here is derived from an EMBL/GenBank/DDBJ whole genome shotgun (WGS) entry which is preliminary data.</text>
</comment>
<feature type="transmembrane region" description="Helical" evidence="6">
    <location>
        <begin position="470"/>
        <end position="490"/>
    </location>
</feature>
<evidence type="ECO:0000313" key="7">
    <source>
        <dbReference type="EMBL" id="HIR88305.1"/>
    </source>
</evidence>
<feature type="transmembrane region" description="Helical" evidence="6">
    <location>
        <begin position="168"/>
        <end position="185"/>
    </location>
</feature>
<feature type="transmembrane region" description="Helical" evidence="6">
    <location>
        <begin position="250"/>
        <end position="272"/>
    </location>
</feature>
<feature type="transmembrane region" description="Helical" evidence="6">
    <location>
        <begin position="205"/>
        <end position="229"/>
    </location>
</feature>
<evidence type="ECO:0000313" key="8">
    <source>
        <dbReference type="Proteomes" id="UP000824201"/>
    </source>
</evidence>
<evidence type="ECO:0000256" key="4">
    <source>
        <dbReference type="ARBA" id="ARBA00022989"/>
    </source>
</evidence>
<feature type="transmembrane region" description="Helical" evidence="6">
    <location>
        <begin position="126"/>
        <end position="147"/>
    </location>
</feature>
<evidence type="ECO:0000256" key="3">
    <source>
        <dbReference type="ARBA" id="ARBA00022692"/>
    </source>
</evidence>
<evidence type="ECO:0000256" key="6">
    <source>
        <dbReference type="SAM" id="Phobius"/>
    </source>
</evidence>
<reference evidence="7" key="2">
    <citation type="journal article" date="2021" name="PeerJ">
        <title>Extensive microbial diversity within the chicken gut microbiome revealed by metagenomics and culture.</title>
        <authorList>
            <person name="Gilroy R."/>
            <person name="Ravi A."/>
            <person name="Getino M."/>
            <person name="Pursley I."/>
            <person name="Horton D.L."/>
            <person name="Alikhan N.F."/>
            <person name="Baker D."/>
            <person name="Gharbi K."/>
            <person name="Hall N."/>
            <person name="Watson M."/>
            <person name="Adriaenssens E.M."/>
            <person name="Foster-Nyarko E."/>
            <person name="Jarju S."/>
            <person name="Secka A."/>
            <person name="Antonio M."/>
            <person name="Oren A."/>
            <person name="Chaudhuri R.R."/>
            <person name="La Ragione R."/>
            <person name="Hildebrand F."/>
            <person name="Pallen M.J."/>
        </authorList>
    </citation>
    <scope>NUCLEOTIDE SEQUENCE</scope>
    <source>
        <strain evidence="7">ChiW13-3771</strain>
    </source>
</reference>
<feature type="transmembrane region" description="Helical" evidence="6">
    <location>
        <begin position="345"/>
        <end position="365"/>
    </location>
</feature>
<feature type="transmembrane region" description="Helical" evidence="6">
    <location>
        <begin position="12"/>
        <end position="34"/>
    </location>
</feature>
<dbReference type="InterPro" id="IPR002797">
    <property type="entry name" value="Polysacc_synth"/>
</dbReference>
<feature type="transmembrane region" description="Helical" evidence="6">
    <location>
        <begin position="435"/>
        <end position="458"/>
    </location>
</feature>
<feature type="transmembrane region" description="Helical" evidence="6">
    <location>
        <begin position="502"/>
        <end position="527"/>
    </location>
</feature>
<accession>A0A9D1JD04</accession>
<feature type="transmembrane region" description="Helical" evidence="6">
    <location>
        <begin position="412"/>
        <end position="429"/>
    </location>
</feature>
<feature type="transmembrane region" description="Helical" evidence="6">
    <location>
        <begin position="94"/>
        <end position="114"/>
    </location>
</feature>
<feature type="transmembrane region" description="Helical" evidence="6">
    <location>
        <begin position="54"/>
        <end position="73"/>
    </location>
</feature>
<dbReference type="PANTHER" id="PTHR30250:SF21">
    <property type="entry name" value="LIPID II FLIPPASE MURJ"/>
    <property type="match status" value="1"/>
</dbReference>
<sequence length="556" mass="60950">MDKNKKNSTGRNFVVQGSILAVASILVRLIGVVYRVPMTNIIHDSGNGYYSNAYTIYSMMLLLSSYSLPLAVSKLVSVHSAIGKWKNVEKILKSALIFSAISGGIFSLLVGFGAEFFTATFMKNELASIALRFLAPTILIMGFLGTFRGFFQGLHTMIPTAFSQIIEQIINAIVSVGAAALLFSYGSKVDELKQTTEYKYAWGAAGGTIGTGVGALIALIFFLILFQAYHGVLKKKVKRDRTESTETCWTFFKIIVATAIPVILSTAVYNIIDLVDASLFSYYMQDTKQYNEIWGAYSAKYLLLIHVPVAFASAMASAAVPSISEAYAKKDRKTIIVKTKTTLQVVLYIAIPSMVGLMILADPVIHLLFRNDTSSAALYLMVGSVAVLFFSLATVTNGILQGINKMTVPVKNAVIALGVHILLFYLVTWKMNIGIYGVIVSYVGFGICMATLNCFAITKYLGYQQNILKLYILPLLSAVVMGIFCFFTYNSLAKLLGGTERFISLFICVMASILVSVVVYFICTVLFRSVNEAELRTLPMGHKLVVIAKKLHLLPK</sequence>
<protein>
    <submittedName>
        <fullName evidence="7">Polysaccharide biosynthesis protein</fullName>
    </submittedName>
</protein>
<feature type="transmembrane region" description="Helical" evidence="6">
    <location>
        <begin position="377"/>
        <end position="400"/>
    </location>
</feature>
<keyword evidence="2" id="KW-1003">Cell membrane</keyword>
<organism evidence="7 8">
    <name type="scientific">Candidatus Fimimorpha faecalis</name>
    <dbReference type="NCBI Taxonomy" id="2840824"/>
    <lineage>
        <taxon>Bacteria</taxon>
        <taxon>Bacillati</taxon>
        <taxon>Bacillota</taxon>
        <taxon>Clostridia</taxon>
        <taxon>Eubacteriales</taxon>
        <taxon>Candidatus Fimimorpha</taxon>
    </lineage>
</organism>
<dbReference type="PIRSF" id="PIRSF038958">
    <property type="entry name" value="PG_synth_SpoVB"/>
    <property type="match status" value="1"/>
</dbReference>
<keyword evidence="3 6" id="KW-0812">Transmembrane</keyword>
<comment type="subcellular location">
    <subcellularLocation>
        <location evidence="1">Cell membrane</location>
        <topology evidence="1">Multi-pass membrane protein</topology>
    </subcellularLocation>
</comment>
<dbReference type="InterPro" id="IPR050833">
    <property type="entry name" value="Poly_Biosynth_Transport"/>
</dbReference>
<dbReference type="InterPro" id="IPR024923">
    <property type="entry name" value="PG_synth_SpoVB"/>
</dbReference>
<dbReference type="AlphaFoldDB" id="A0A9D1JD04"/>
<dbReference type="Pfam" id="PF01943">
    <property type="entry name" value="Polysacc_synt"/>
    <property type="match status" value="1"/>
</dbReference>
<gene>
    <name evidence="7" type="ORF">IAC96_05075</name>
</gene>
<feature type="transmembrane region" description="Helical" evidence="6">
    <location>
        <begin position="301"/>
        <end position="324"/>
    </location>
</feature>
<evidence type="ECO:0000256" key="2">
    <source>
        <dbReference type="ARBA" id="ARBA00022475"/>
    </source>
</evidence>
<keyword evidence="5 6" id="KW-0472">Membrane</keyword>
<reference evidence="7" key="1">
    <citation type="submission" date="2020-10" db="EMBL/GenBank/DDBJ databases">
        <authorList>
            <person name="Gilroy R."/>
        </authorList>
    </citation>
    <scope>NUCLEOTIDE SEQUENCE</scope>
    <source>
        <strain evidence="7">ChiW13-3771</strain>
    </source>
</reference>
<dbReference type="EMBL" id="DVHN01000056">
    <property type="protein sequence ID" value="HIR88305.1"/>
    <property type="molecule type" value="Genomic_DNA"/>
</dbReference>
<dbReference type="CDD" id="cd13124">
    <property type="entry name" value="MATE_SpoVB_like"/>
    <property type="match status" value="1"/>
</dbReference>
<dbReference type="PANTHER" id="PTHR30250">
    <property type="entry name" value="PST FAMILY PREDICTED COLANIC ACID TRANSPORTER"/>
    <property type="match status" value="1"/>
</dbReference>
<dbReference type="GO" id="GO:0005886">
    <property type="term" value="C:plasma membrane"/>
    <property type="evidence" value="ECO:0007669"/>
    <property type="project" value="UniProtKB-SubCell"/>
</dbReference>
<evidence type="ECO:0000256" key="1">
    <source>
        <dbReference type="ARBA" id="ARBA00004651"/>
    </source>
</evidence>
<evidence type="ECO:0000256" key="5">
    <source>
        <dbReference type="ARBA" id="ARBA00023136"/>
    </source>
</evidence>
<proteinExistence type="predicted"/>